<dbReference type="SUPFAM" id="SSF52374">
    <property type="entry name" value="Nucleotidylyl transferase"/>
    <property type="match status" value="1"/>
</dbReference>
<dbReference type="EC" id="6.1.1.4" evidence="2"/>
<dbReference type="GO" id="GO:0005829">
    <property type="term" value="C:cytosol"/>
    <property type="evidence" value="ECO:0007669"/>
    <property type="project" value="TreeGrafter"/>
</dbReference>
<keyword evidence="4" id="KW-0436">Ligase</keyword>
<evidence type="ECO:0000256" key="2">
    <source>
        <dbReference type="ARBA" id="ARBA00013164"/>
    </source>
</evidence>
<evidence type="ECO:0000256" key="1">
    <source>
        <dbReference type="ARBA" id="ARBA00005594"/>
    </source>
</evidence>
<dbReference type="FunFam" id="3.40.50.620:FF:000265">
    <property type="entry name" value="Leucine--tRNA ligase"/>
    <property type="match status" value="1"/>
</dbReference>
<keyword evidence="5" id="KW-0547">Nucleotide-binding</keyword>
<dbReference type="Proteomes" id="UP000606463">
    <property type="component" value="Unassembled WGS sequence"/>
</dbReference>
<evidence type="ECO:0000256" key="8">
    <source>
        <dbReference type="ARBA" id="ARBA00023146"/>
    </source>
</evidence>
<comment type="caution">
    <text evidence="10">The sequence shown here is derived from an EMBL/GenBank/DDBJ whole genome shotgun (WGS) entry which is preliminary data.</text>
</comment>
<dbReference type="InterPro" id="IPR002302">
    <property type="entry name" value="Leu-tRNA-ligase"/>
</dbReference>
<dbReference type="GO" id="GO:0004823">
    <property type="term" value="F:leucine-tRNA ligase activity"/>
    <property type="evidence" value="ECO:0007669"/>
    <property type="project" value="UniProtKB-EC"/>
</dbReference>
<dbReference type="PANTHER" id="PTHR43740:SF2">
    <property type="entry name" value="LEUCINE--TRNA LIGASE, MITOCHONDRIAL"/>
    <property type="match status" value="1"/>
</dbReference>
<reference evidence="10" key="1">
    <citation type="journal article" date="2020" name="ISME J.">
        <title>Gammaproteobacteria mediating utilization of methyl-, sulfur- and petroleum organic compounds in deep ocean hydrothermal plumes.</title>
        <authorList>
            <person name="Zhou Z."/>
            <person name="Liu Y."/>
            <person name="Pan J."/>
            <person name="Cron B.R."/>
            <person name="Toner B.M."/>
            <person name="Anantharaman K."/>
            <person name="Breier J.A."/>
            <person name="Dick G.J."/>
            <person name="Li M."/>
        </authorList>
    </citation>
    <scope>NUCLEOTIDE SEQUENCE</scope>
    <source>
        <strain evidence="10">SZUA-1501</strain>
    </source>
</reference>
<evidence type="ECO:0000256" key="4">
    <source>
        <dbReference type="ARBA" id="ARBA00022598"/>
    </source>
</evidence>
<keyword evidence="7" id="KW-0648">Protein biosynthesis</keyword>
<dbReference type="GO" id="GO:0002161">
    <property type="term" value="F:aminoacyl-tRNA deacylase activity"/>
    <property type="evidence" value="ECO:0007669"/>
    <property type="project" value="InterPro"/>
</dbReference>
<dbReference type="GO" id="GO:0006429">
    <property type="term" value="P:leucyl-tRNA aminoacylation"/>
    <property type="evidence" value="ECO:0007669"/>
    <property type="project" value="InterPro"/>
</dbReference>
<evidence type="ECO:0000256" key="7">
    <source>
        <dbReference type="ARBA" id="ARBA00022917"/>
    </source>
</evidence>
<feature type="domain" description="Aminoacyl-tRNA synthetase class Ia" evidence="9">
    <location>
        <begin position="50"/>
        <end position="206"/>
    </location>
</feature>
<gene>
    <name evidence="10" type="ORF">EYH37_00710</name>
</gene>
<dbReference type="PANTHER" id="PTHR43740">
    <property type="entry name" value="LEUCYL-TRNA SYNTHETASE"/>
    <property type="match status" value="1"/>
</dbReference>
<dbReference type="PRINTS" id="PR00985">
    <property type="entry name" value="TRNASYNTHLEU"/>
</dbReference>
<keyword evidence="6" id="KW-0067">ATP-binding</keyword>
<keyword evidence="3" id="KW-0963">Cytoplasm</keyword>
<dbReference type="EMBL" id="DQVE01000007">
    <property type="protein sequence ID" value="HIP97878.1"/>
    <property type="molecule type" value="Genomic_DNA"/>
</dbReference>
<dbReference type="Gene3D" id="3.40.50.620">
    <property type="entry name" value="HUPs"/>
    <property type="match status" value="1"/>
</dbReference>
<evidence type="ECO:0000313" key="10">
    <source>
        <dbReference type="EMBL" id="HIP97878.1"/>
    </source>
</evidence>
<keyword evidence="8" id="KW-0030">Aminoacyl-tRNA synthetase</keyword>
<dbReference type="AlphaFoldDB" id="A0A9D0YNB7"/>
<dbReference type="Pfam" id="PF00133">
    <property type="entry name" value="tRNA-synt_1"/>
    <property type="match status" value="1"/>
</dbReference>
<evidence type="ECO:0000256" key="6">
    <source>
        <dbReference type="ARBA" id="ARBA00022840"/>
    </source>
</evidence>
<evidence type="ECO:0000256" key="3">
    <source>
        <dbReference type="ARBA" id="ARBA00022490"/>
    </source>
</evidence>
<accession>A0A9D0YNB7</accession>
<proteinExistence type="inferred from homology"/>
<evidence type="ECO:0000256" key="5">
    <source>
        <dbReference type="ARBA" id="ARBA00022741"/>
    </source>
</evidence>
<protein>
    <recommendedName>
        <fullName evidence="2">leucine--tRNA ligase</fullName>
        <ecNumber evidence="2">6.1.1.4</ecNumber>
    </recommendedName>
</protein>
<dbReference type="InterPro" id="IPR009008">
    <property type="entry name" value="Val/Leu/Ile-tRNA-synth_edit"/>
</dbReference>
<dbReference type="SUPFAM" id="SSF50677">
    <property type="entry name" value="ValRS/IleRS/LeuRS editing domain"/>
    <property type="match status" value="1"/>
</dbReference>
<dbReference type="InterPro" id="IPR014729">
    <property type="entry name" value="Rossmann-like_a/b/a_fold"/>
</dbReference>
<evidence type="ECO:0000259" key="9">
    <source>
        <dbReference type="Pfam" id="PF00133"/>
    </source>
</evidence>
<organism evidence="10 11">
    <name type="scientific">Aquifex aeolicus</name>
    <dbReference type="NCBI Taxonomy" id="63363"/>
    <lineage>
        <taxon>Bacteria</taxon>
        <taxon>Pseudomonadati</taxon>
        <taxon>Aquificota</taxon>
        <taxon>Aquificia</taxon>
        <taxon>Aquificales</taxon>
        <taxon>Aquificaceae</taxon>
        <taxon>Aquifex</taxon>
    </lineage>
</organism>
<evidence type="ECO:0000313" key="11">
    <source>
        <dbReference type="Proteomes" id="UP000606463"/>
    </source>
</evidence>
<dbReference type="GO" id="GO:0005524">
    <property type="term" value="F:ATP binding"/>
    <property type="evidence" value="ECO:0007669"/>
    <property type="project" value="UniProtKB-KW"/>
</dbReference>
<dbReference type="InterPro" id="IPR002300">
    <property type="entry name" value="aa-tRNA-synth_Ia"/>
</dbReference>
<sequence length="241" mass="27843">MGEKKLPYTEKGVLVNSGEFSGLDSETAKRKITEKLEQLGLGRKKVTYRLRDWNISRQRYWGTPIPVVYCQKCGIVPVPENRLPVKLPLEVEFTGKGNPLATNEDFVKTTCPKCGLPAKRETDTMDTFFDSSWYFLRYTDPKNESKPFDEEKANYWMPVDIYIGGIEHAVLHLLYARFFQKFLRDLGLTGYDEPFERLITQGMVLKKWVSIRKLLESLGLNGDSTVGELLEKLRERGYLKE</sequence>
<comment type="similarity">
    <text evidence="1">Belongs to the class-I aminoacyl-tRNA synthetase family.</text>
</comment>
<name>A0A9D0YNB7_AQUAO</name>